<comment type="caution">
    <text evidence="1">The sequence shown here is derived from an EMBL/GenBank/DDBJ whole genome shotgun (WGS) entry which is preliminary data.</text>
</comment>
<dbReference type="InterPro" id="IPR022302">
    <property type="entry name" value="Phosphoesterase_putative"/>
</dbReference>
<dbReference type="InterPro" id="IPR029052">
    <property type="entry name" value="Metallo-depent_PP-like"/>
</dbReference>
<evidence type="ECO:0000313" key="2">
    <source>
        <dbReference type="Proteomes" id="UP000010296"/>
    </source>
</evidence>
<accession>E6LDW2</accession>
<dbReference type="PATRIC" id="fig|888064.11.peg.591"/>
<proteinExistence type="predicted"/>
<dbReference type="STRING" id="888064.HMPREF9088_0552"/>
<dbReference type="HOGENOM" id="CLU_077420_0_0_9"/>
<keyword evidence="2" id="KW-1185">Reference proteome</keyword>
<dbReference type="SUPFAM" id="SSF56300">
    <property type="entry name" value="Metallo-dependent phosphatases"/>
    <property type="match status" value="1"/>
</dbReference>
<gene>
    <name evidence="1" type="ORF">HMPREF9088_0552</name>
</gene>
<sequence length="245" mass="29015">MDYLSNYFPTTFHWGNHEMADLTEGEIEHYLDPRFLNFRFFALSDTTWLLGINGWYDYSFVEGATRDFERLKKLAWYDRFIQREARDPVVMQQIADNFVAIMRTVPKDKRVIVSTHFVPNQAFVQTFTGKYAKWNQINAFLGSPKIGQMATEFLQIKALVFGHTHHRFGSVQVGGIHYECRPLGYAYEWRSMREALKQKQQKQLTMAALKREWQQSAKEMYRLYPEIVEQELKAALTILPYEEEK</sequence>
<dbReference type="EMBL" id="AEPV01000021">
    <property type="protein sequence ID" value="EFU74556.1"/>
    <property type="molecule type" value="Genomic_DNA"/>
</dbReference>
<protein>
    <submittedName>
        <fullName evidence="1">Putative phosphoesterase</fullName>
    </submittedName>
</protein>
<dbReference type="eggNOG" id="COG1409">
    <property type="taxonomic scope" value="Bacteria"/>
</dbReference>
<evidence type="ECO:0000313" key="1">
    <source>
        <dbReference type="EMBL" id="EFU74556.1"/>
    </source>
</evidence>
<dbReference type="RefSeq" id="WP_007207573.1">
    <property type="nucleotide sequence ID" value="NZ_GL622241.1"/>
</dbReference>
<organism evidence="1 2">
    <name type="scientific">Enterococcus italicus (strain DSM 15952 / CCUG 50447 / LMG 22039 / TP 1.5)</name>
    <dbReference type="NCBI Taxonomy" id="888064"/>
    <lineage>
        <taxon>Bacteria</taxon>
        <taxon>Bacillati</taxon>
        <taxon>Bacillota</taxon>
        <taxon>Bacilli</taxon>
        <taxon>Lactobacillales</taxon>
        <taxon>Enterococcaceae</taxon>
        <taxon>Enterococcus</taxon>
    </lineage>
</organism>
<dbReference type="Proteomes" id="UP000010296">
    <property type="component" value="Unassembled WGS sequence"/>
</dbReference>
<dbReference type="OrthoDB" id="113290at2"/>
<reference evidence="1 2" key="1">
    <citation type="submission" date="2010-12" db="EMBL/GenBank/DDBJ databases">
        <authorList>
            <person name="Muzny D."/>
            <person name="Qin X."/>
            <person name="Deng J."/>
            <person name="Jiang H."/>
            <person name="Liu Y."/>
            <person name="Qu J."/>
            <person name="Song X.-Z."/>
            <person name="Zhang L."/>
            <person name="Thornton R."/>
            <person name="Coyle M."/>
            <person name="Francisco L."/>
            <person name="Jackson L."/>
            <person name="Javaid M."/>
            <person name="Korchina V."/>
            <person name="Kovar C."/>
            <person name="Mata R."/>
            <person name="Mathew T."/>
            <person name="Ngo R."/>
            <person name="Nguyen L."/>
            <person name="Nguyen N."/>
            <person name="Okwuonu G."/>
            <person name="Ongeri F."/>
            <person name="Pham C."/>
            <person name="Simmons D."/>
            <person name="Wilczek-Boney K."/>
            <person name="Hale W."/>
            <person name="Jakkamsetti A."/>
            <person name="Pham P."/>
            <person name="Ruth R."/>
            <person name="San Lucas F."/>
            <person name="Warren J."/>
            <person name="Zhang J."/>
            <person name="Zhao Z."/>
            <person name="Zhou C."/>
            <person name="Zhu D."/>
            <person name="Lee S."/>
            <person name="Bess C."/>
            <person name="Blankenburg K."/>
            <person name="Forbes L."/>
            <person name="Fu Q."/>
            <person name="Gubbala S."/>
            <person name="Hirani K."/>
            <person name="Jayaseelan J.C."/>
            <person name="Lara F."/>
            <person name="Munidasa M."/>
            <person name="Palculict T."/>
            <person name="Patil S."/>
            <person name="Pu L.-L."/>
            <person name="Saada N."/>
            <person name="Tang L."/>
            <person name="Weissenberger G."/>
            <person name="Zhu Y."/>
            <person name="Hemphill L."/>
            <person name="Shang Y."/>
            <person name="Youmans B."/>
            <person name="Ayvaz T."/>
            <person name="Ross M."/>
            <person name="Santibanez J."/>
            <person name="Aqrawi P."/>
            <person name="Gross S."/>
            <person name="Joshi V."/>
            <person name="Fowler G."/>
            <person name="Nazareth L."/>
            <person name="Reid J."/>
            <person name="Worley K."/>
            <person name="Petrosino J."/>
            <person name="Highlander S."/>
            <person name="Gibbs R."/>
        </authorList>
    </citation>
    <scope>NUCLEOTIDE SEQUENCE [LARGE SCALE GENOMIC DNA]</scope>
    <source>
        <strain evidence="2">DSM 15952 / CCUG 50447 / LMG 22039 / TP 1.5</strain>
    </source>
</reference>
<dbReference type="NCBIfam" id="TIGR03729">
    <property type="entry name" value="acc_ester"/>
    <property type="match status" value="1"/>
</dbReference>
<dbReference type="AlphaFoldDB" id="E6LDW2"/>
<name>E6LDW2_ENTI1</name>